<proteinExistence type="predicted"/>
<feature type="domain" description="HTH rpiR-type" evidence="1">
    <location>
        <begin position="6"/>
        <end position="80"/>
    </location>
</feature>
<dbReference type="Proteomes" id="UP000036045">
    <property type="component" value="Unassembled WGS sequence"/>
</dbReference>
<evidence type="ECO:0000259" key="1">
    <source>
        <dbReference type="PROSITE" id="PS51071"/>
    </source>
</evidence>
<dbReference type="Gene3D" id="1.10.10.10">
    <property type="entry name" value="Winged helix-like DNA-binding domain superfamily/Winged helix DNA-binding domain"/>
    <property type="match status" value="1"/>
</dbReference>
<dbReference type="GO" id="GO:0097367">
    <property type="term" value="F:carbohydrate derivative binding"/>
    <property type="evidence" value="ECO:0007669"/>
    <property type="project" value="InterPro"/>
</dbReference>
<sequence length="251" mass="29136">MEQLIYTLLAYINNSLEKDINYSIANSFLENIHHIEGYSLEMAAEVCNVAPSTINRFCKRIGFRNFSNLRSSVAYQGGMYEEREKSLTTETFELKLKENIEMMEGISKEQLDRIIKKIHESKRIVILGFEKHQIQAMELQKQLFLLGKLCECNTNFFKQLETVSHLTEEDMIITISIEGNILTEALAIKEKIKAANGKKLLITFSDPEKHQQIFDEIIQCGKIDNSAVSSYTLLRLFDILIYHYQKRYPSF</sequence>
<evidence type="ECO:0000313" key="2">
    <source>
        <dbReference type="EMBL" id="KLV25451.1"/>
    </source>
</evidence>
<dbReference type="SUPFAM" id="SSF46689">
    <property type="entry name" value="Homeodomain-like"/>
    <property type="match status" value="1"/>
</dbReference>
<protein>
    <recommendedName>
        <fullName evidence="1">HTH rpiR-type domain-containing protein</fullName>
    </recommendedName>
</protein>
<dbReference type="GO" id="GO:0003677">
    <property type="term" value="F:DNA binding"/>
    <property type="evidence" value="ECO:0007669"/>
    <property type="project" value="InterPro"/>
</dbReference>
<dbReference type="Pfam" id="PF01418">
    <property type="entry name" value="HTH_6"/>
    <property type="match status" value="1"/>
</dbReference>
<dbReference type="RefSeq" id="WP_047943255.1">
    <property type="nucleotide sequence ID" value="NZ_JAMAUJ010000007.1"/>
</dbReference>
<keyword evidence="3" id="KW-1185">Reference proteome</keyword>
<dbReference type="GO" id="GO:1901135">
    <property type="term" value="P:carbohydrate derivative metabolic process"/>
    <property type="evidence" value="ECO:0007669"/>
    <property type="project" value="InterPro"/>
</dbReference>
<evidence type="ECO:0000313" key="3">
    <source>
        <dbReference type="Proteomes" id="UP000036045"/>
    </source>
</evidence>
<accession>A0A0J1IHS3</accession>
<gene>
    <name evidence="2" type="ORF">ABW02_15805</name>
</gene>
<organism evidence="2 3">
    <name type="scientific">Niallia circulans</name>
    <name type="common">Bacillus circulans</name>
    <dbReference type="NCBI Taxonomy" id="1397"/>
    <lineage>
        <taxon>Bacteria</taxon>
        <taxon>Bacillati</taxon>
        <taxon>Bacillota</taxon>
        <taxon>Bacilli</taxon>
        <taxon>Bacillales</taxon>
        <taxon>Bacillaceae</taxon>
        <taxon>Niallia</taxon>
    </lineage>
</organism>
<dbReference type="GO" id="GO:0003700">
    <property type="term" value="F:DNA-binding transcription factor activity"/>
    <property type="evidence" value="ECO:0007669"/>
    <property type="project" value="InterPro"/>
</dbReference>
<dbReference type="EMBL" id="LDPH01000016">
    <property type="protein sequence ID" value="KLV25451.1"/>
    <property type="molecule type" value="Genomic_DNA"/>
</dbReference>
<dbReference type="PATRIC" id="fig|1397.4.peg.1353"/>
<dbReference type="InterPro" id="IPR009057">
    <property type="entry name" value="Homeodomain-like_sf"/>
</dbReference>
<dbReference type="OrthoDB" id="370421at2"/>
<dbReference type="PANTHER" id="PTHR30514:SF10">
    <property type="entry name" value="MURR_RPIR FAMILY TRANSCRIPTIONAL REGULATOR"/>
    <property type="match status" value="1"/>
</dbReference>
<dbReference type="PANTHER" id="PTHR30514">
    <property type="entry name" value="GLUCOKINASE"/>
    <property type="match status" value="1"/>
</dbReference>
<reference evidence="2 3" key="1">
    <citation type="submission" date="2015-05" db="EMBL/GenBank/DDBJ databases">
        <title>Whole genome sequence and identification of bacterial endophytes from Costus igneus.</title>
        <authorList>
            <person name="Lee Y.P."/>
            <person name="Gan H.M."/>
            <person name="Eng W."/>
            <person name="Wheatley M.S."/>
            <person name="Caraballo A."/>
            <person name="Polter S."/>
            <person name="Savka M.A."/>
            <person name="Hudson A.O."/>
        </authorList>
    </citation>
    <scope>NUCLEOTIDE SEQUENCE [LARGE SCALE GENOMIC DNA]</scope>
    <source>
        <strain evidence="2 3">RIT379</strain>
    </source>
</reference>
<dbReference type="InterPro" id="IPR000281">
    <property type="entry name" value="HTH_RpiR"/>
</dbReference>
<dbReference type="SUPFAM" id="SSF53697">
    <property type="entry name" value="SIS domain"/>
    <property type="match status" value="1"/>
</dbReference>
<dbReference type="InterPro" id="IPR047640">
    <property type="entry name" value="RpiR-like"/>
</dbReference>
<dbReference type="AlphaFoldDB" id="A0A0J1IHS3"/>
<dbReference type="Gene3D" id="3.40.50.10490">
    <property type="entry name" value="Glucose-6-phosphate isomerase like protein, domain 1"/>
    <property type="match status" value="1"/>
</dbReference>
<dbReference type="InterPro" id="IPR046348">
    <property type="entry name" value="SIS_dom_sf"/>
</dbReference>
<dbReference type="PROSITE" id="PS51071">
    <property type="entry name" value="HTH_RPIR"/>
    <property type="match status" value="1"/>
</dbReference>
<name>A0A0J1IHS3_NIACI</name>
<dbReference type="InterPro" id="IPR036388">
    <property type="entry name" value="WH-like_DNA-bd_sf"/>
</dbReference>
<comment type="caution">
    <text evidence="2">The sequence shown here is derived from an EMBL/GenBank/DDBJ whole genome shotgun (WGS) entry which is preliminary data.</text>
</comment>